<feature type="signal peptide" evidence="1">
    <location>
        <begin position="1"/>
        <end position="31"/>
    </location>
</feature>
<keyword evidence="3" id="KW-1185">Reference proteome</keyword>
<proteinExistence type="predicted"/>
<protein>
    <submittedName>
        <fullName evidence="2">Uncharacterized protein</fullName>
    </submittedName>
</protein>
<evidence type="ECO:0000313" key="2">
    <source>
        <dbReference type="EMBL" id="MFC3984496.1"/>
    </source>
</evidence>
<organism evidence="2 3">
    <name type="scientific">Streptosporangium jomthongense</name>
    <dbReference type="NCBI Taxonomy" id="1193683"/>
    <lineage>
        <taxon>Bacteria</taxon>
        <taxon>Bacillati</taxon>
        <taxon>Actinomycetota</taxon>
        <taxon>Actinomycetes</taxon>
        <taxon>Streptosporangiales</taxon>
        <taxon>Streptosporangiaceae</taxon>
        <taxon>Streptosporangium</taxon>
    </lineage>
</organism>
<evidence type="ECO:0000313" key="3">
    <source>
        <dbReference type="Proteomes" id="UP001595698"/>
    </source>
</evidence>
<sequence>MRRLRPLPVLALATALATLTGVPGFPTPAQAVSSFAKAAPAADSAARAVGEGPGCGGHQADWRSATLAAGFSGSVRATFWNGRSGPYGQRRIALVPGGVIPSLPNGGLAVISGSIQDVFAGQPDAFNGTAAVAGRGYTWTITPRSDYPRRPGGTASLLNPQCAAGSTKVTTATYHYQSSPATGSVFVRTLDGTVTRTG</sequence>
<comment type="caution">
    <text evidence="2">The sequence shown here is derived from an EMBL/GenBank/DDBJ whole genome shotgun (WGS) entry which is preliminary data.</text>
</comment>
<accession>A0ABV8F7F3</accession>
<dbReference type="EMBL" id="JBHSBC010000035">
    <property type="protein sequence ID" value="MFC3984496.1"/>
    <property type="molecule type" value="Genomic_DNA"/>
</dbReference>
<dbReference type="Proteomes" id="UP001595698">
    <property type="component" value="Unassembled WGS sequence"/>
</dbReference>
<feature type="chain" id="PRO_5045652532" evidence="1">
    <location>
        <begin position="32"/>
        <end position="198"/>
    </location>
</feature>
<keyword evidence="1" id="KW-0732">Signal</keyword>
<name>A0ABV8F7F3_9ACTN</name>
<evidence type="ECO:0000256" key="1">
    <source>
        <dbReference type="SAM" id="SignalP"/>
    </source>
</evidence>
<reference evidence="3" key="1">
    <citation type="journal article" date="2019" name="Int. J. Syst. Evol. Microbiol.">
        <title>The Global Catalogue of Microorganisms (GCM) 10K type strain sequencing project: providing services to taxonomists for standard genome sequencing and annotation.</title>
        <authorList>
            <consortium name="The Broad Institute Genomics Platform"/>
            <consortium name="The Broad Institute Genome Sequencing Center for Infectious Disease"/>
            <person name="Wu L."/>
            <person name="Ma J."/>
        </authorList>
    </citation>
    <scope>NUCLEOTIDE SEQUENCE [LARGE SCALE GENOMIC DNA]</scope>
    <source>
        <strain evidence="3">TBRC 7912</strain>
    </source>
</reference>
<dbReference type="RefSeq" id="WP_386194365.1">
    <property type="nucleotide sequence ID" value="NZ_JBHSBC010000035.1"/>
</dbReference>
<gene>
    <name evidence="2" type="ORF">ACFOYY_30470</name>
</gene>